<dbReference type="RefSeq" id="XP_016988443.1">
    <property type="nucleotide sequence ID" value="XM_017132954.1"/>
</dbReference>
<dbReference type="EnsemblMetazoa" id="XM_017132954.2">
    <property type="protein sequence ID" value="XP_016988443.1"/>
    <property type="gene ID" value="LOC108051010"/>
</dbReference>
<dbReference type="AlphaFoldDB" id="A0A6P4FLX1"/>
<evidence type="ECO:0000256" key="2">
    <source>
        <dbReference type="SAM" id="SignalP"/>
    </source>
</evidence>
<evidence type="ECO:0000313" key="4">
    <source>
        <dbReference type="Proteomes" id="UP001652680"/>
    </source>
</evidence>
<sequence>MGKFGEIIIFICIVHLLLHTSNGEWNDFEFRLRDILFKMEKMATRIDNLADKLQECRSSGTHGSVGPPGPPGLPGRNGLKGEKGDTRIIGSQGPIGPPGQPGRDCSPCENREREDIPFFGGKHLSQPVIIFRGGQGDPDVETTTKPKKGSPDYDYAN</sequence>
<evidence type="ECO:0000313" key="5">
    <source>
        <dbReference type="RefSeq" id="XP_016988443.1"/>
    </source>
</evidence>
<name>A0A6P4FLX1_DRORH</name>
<gene>
    <name evidence="5" type="primary">LOC108051010</name>
    <name evidence="3" type="synonym">108051010</name>
</gene>
<keyword evidence="2" id="KW-0732">Signal</keyword>
<feature type="chain" id="PRO_5028130781" evidence="2">
    <location>
        <begin position="24"/>
        <end position="157"/>
    </location>
</feature>
<reference evidence="5" key="2">
    <citation type="submission" date="2025-04" db="UniProtKB">
        <authorList>
            <consortium name="RefSeq"/>
        </authorList>
    </citation>
    <scope>IDENTIFICATION</scope>
</reference>
<dbReference type="Pfam" id="PF01391">
    <property type="entry name" value="Collagen"/>
    <property type="match status" value="1"/>
</dbReference>
<accession>A0A6P4FLX1</accession>
<organism evidence="5">
    <name type="scientific">Drosophila rhopaloa</name>
    <name type="common">Fruit fly</name>
    <dbReference type="NCBI Taxonomy" id="1041015"/>
    <lineage>
        <taxon>Eukaryota</taxon>
        <taxon>Metazoa</taxon>
        <taxon>Ecdysozoa</taxon>
        <taxon>Arthropoda</taxon>
        <taxon>Hexapoda</taxon>
        <taxon>Insecta</taxon>
        <taxon>Pterygota</taxon>
        <taxon>Neoptera</taxon>
        <taxon>Endopterygota</taxon>
        <taxon>Diptera</taxon>
        <taxon>Brachycera</taxon>
        <taxon>Muscomorpha</taxon>
        <taxon>Ephydroidea</taxon>
        <taxon>Drosophilidae</taxon>
        <taxon>Drosophila</taxon>
        <taxon>Sophophora</taxon>
    </lineage>
</organism>
<evidence type="ECO:0000256" key="1">
    <source>
        <dbReference type="SAM" id="MobiDB-lite"/>
    </source>
</evidence>
<reference evidence="4" key="1">
    <citation type="journal article" date="2021" name="Elife">
        <title>Highly contiguous assemblies of 101 drosophilid genomes.</title>
        <authorList>
            <person name="Kim B.Y."/>
            <person name="Wang J.R."/>
            <person name="Miller D.E."/>
            <person name="Barmina O."/>
            <person name="Delaney E."/>
            <person name="Thompson A."/>
            <person name="Comeault A.A."/>
            <person name="Peede D."/>
            <person name="D'Agostino E.R."/>
            <person name="Pelaez J."/>
            <person name="Aguilar J.M."/>
            <person name="Haji D."/>
            <person name="Matsunaga T."/>
            <person name="Armstrong E.E."/>
            <person name="Zych M."/>
            <person name="Ogawa Y."/>
            <person name="Stamenkovic-Radak M."/>
            <person name="Jelic M."/>
            <person name="Veselinovic M.S."/>
            <person name="Tanaskovic M."/>
            <person name="Eric P."/>
            <person name="Gao J.J."/>
            <person name="Katoh T.K."/>
            <person name="Toda M.J."/>
            <person name="Watabe H."/>
            <person name="Watada M."/>
            <person name="Davis J.S."/>
            <person name="Moyle L.C."/>
            <person name="Manoli G."/>
            <person name="Bertolini E."/>
            <person name="Kostal V."/>
            <person name="Hawley R.S."/>
            <person name="Takahashi A."/>
            <person name="Jones C.D."/>
            <person name="Price D.K."/>
            <person name="Whiteman N."/>
            <person name="Kopp A."/>
            <person name="Matute D.R."/>
            <person name="Petrov D.A."/>
        </authorList>
    </citation>
    <scope>NUCLEOTIDE SEQUENCE [LARGE SCALE GENOMIC DNA]</scope>
</reference>
<evidence type="ECO:0000313" key="3">
    <source>
        <dbReference type="EnsemblMetazoa" id="XP_016988443.1"/>
    </source>
</evidence>
<reference evidence="3" key="3">
    <citation type="submission" date="2025-05" db="UniProtKB">
        <authorList>
            <consortium name="EnsemblMetazoa"/>
        </authorList>
    </citation>
    <scope>IDENTIFICATION</scope>
</reference>
<dbReference type="GeneID" id="108051010"/>
<dbReference type="InterPro" id="IPR008160">
    <property type="entry name" value="Collagen"/>
</dbReference>
<feature type="region of interest" description="Disordered" evidence="1">
    <location>
        <begin position="57"/>
        <end position="157"/>
    </location>
</feature>
<feature type="signal peptide" evidence="2">
    <location>
        <begin position="1"/>
        <end position="23"/>
    </location>
</feature>
<proteinExistence type="predicted"/>
<keyword evidence="4" id="KW-1185">Reference proteome</keyword>
<protein>
    <submittedName>
        <fullName evidence="5">Collagen alpha-1(IV) chain-like</fullName>
    </submittedName>
</protein>
<dbReference type="Proteomes" id="UP001652680">
    <property type="component" value="Unassembled WGS sequence"/>
</dbReference>